<keyword evidence="2" id="KW-1185">Reference proteome</keyword>
<sequence length="260" mass="28594">MRFNTIFISGCAALALAACKQDLAEISDEQLIVLLGDGGEPAQITTKTRECAEVLGGINEAVYQDVPEDMLGMVKTECRKRFQGWLNDSERNSTELTLEDFERAELAERIVALDDAQETARAEQRAAEDAAKIEAMKAELAEAAAAGQELKAGLQERRDILAPACTTLRGLREELQQVNRVHSLFNRGLPGVCAGEPLRREVEQIERFEARIDGFELPEPGDRIFSSVPPLPRINLDEIDGQIAQVEAVTADYRAALAEN</sequence>
<dbReference type="OrthoDB" id="8482178at2"/>
<evidence type="ECO:0000313" key="2">
    <source>
        <dbReference type="Proteomes" id="UP000183974"/>
    </source>
</evidence>
<organism evidence="1 2">
    <name type="scientific">Roseovarius pacificus</name>
    <dbReference type="NCBI Taxonomy" id="337701"/>
    <lineage>
        <taxon>Bacteria</taxon>
        <taxon>Pseudomonadati</taxon>
        <taxon>Pseudomonadota</taxon>
        <taxon>Alphaproteobacteria</taxon>
        <taxon>Rhodobacterales</taxon>
        <taxon>Roseobacteraceae</taxon>
        <taxon>Roseovarius</taxon>
    </lineage>
</organism>
<dbReference type="Proteomes" id="UP000183974">
    <property type="component" value="Unassembled WGS sequence"/>
</dbReference>
<proteinExistence type="predicted"/>
<reference evidence="1 2" key="1">
    <citation type="submission" date="2016-11" db="EMBL/GenBank/DDBJ databases">
        <authorList>
            <person name="Jaros S."/>
            <person name="Januszkiewicz K."/>
            <person name="Wedrychowicz H."/>
        </authorList>
    </citation>
    <scope>NUCLEOTIDE SEQUENCE [LARGE SCALE GENOMIC DNA]</scope>
    <source>
        <strain evidence="1 2">DSM 29589</strain>
    </source>
</reference>
<dbReference type="PROSITE" id="PS51257">
    <property type="entry name" value="PROKAR_LIPOPROTEIN"/>
    <property type="match status" value="1"/>
</dbReference>
<accession>A0A1M7IIX4</accession>
<protein>
    <submittedName>
        <fullName evidence="1">Uncharacterized protein</fullName>
    </submittedName>
</protein>
<dbReference type="AlphaFoldDB" id="A0A1M7IIX4"/>
<name>A0A1M7IIX4_9RHOB</name>
<dbReference type="EMBL" id="FRBR01000015">
    <property type="protein sequence ID" value="SHM40377.1"/>
    <property type="molecule type" value="Genomic_DNA"/>
</dbReference>
<gene>
    <name evidence="1" type="ORF">SAMN05444398_11592</name>
</gene>
<evidence type="ECO:0000313" key="1">
    <source>
        <dbReference type="EMBL" id="SHM40377.1"/>
    </source>
</evidence>
<dbReference type="RefSeq" id="WP_073037006.1">
    <property type="nucleotide sequence ID" value="NZ_BMLR01000015.1"/>
</dbReference>